<evidence type="ECO:0000259" key="1">
    <source>
        <dbReference type="Pfam" id="PF09346"/>
    </source>
</evidence>
<evidence type="ECO:0000313" key="3">
    <source>
        <dbReference type="Proteomes" id="UP000249819"/>
    </source>
</evidence>
<dbReference type="SUPFAM" id="SSF160631">
    <property type="entry name" value="SMI1/KNR4-like"/>
    <property type="match status" value="1"/>
</dbReference>
<evidence type="ECO:0000313" key="2">
    <source>
        <dbReference type="EMBL" id="RAJ83330.1"/>
    </source>
</evidence>
<dbReference type="AlphaFoldDB" id="A0A327W4P1"/>
<accession>A0A327W4P1</accession>
<feature type="domain" description="Knr4/Smi1-like" evidence="1">
    <location>
        <begin position="40"/>
        <end position="140"/>
    </location>
</feature>
<name>A0A327W4P1_9BACT</name>
<protein>
    <submittedName>
        <fullName evidence="2">SMI1/KNR4 family protein SUKH-1</fullName>
    </submittedName>
</protein>
<dbReference type="InterPro" id="IPR037883">
    <property type="entry name" value="Knr4/Smi1-like_sf"/>
</dbReference>
<keyword evidence="3" id="KW-1185">Reference proteome</keyword>
<dbReference type="InterPro" id="IPR018958">
    <property type="entry name" value="Knr4/Smi1-like_dom"/>
</dbReference>
<sequence>MHLSAWIFLSIDMDYTIKKLVSNLEQNPALTLVEFGMVVQSLPFDFPLDYLDYMKECNGGEGVIGEDGRYIRFWPLEELMKANEDYSVSEFAPGLFFIGTDGGGTALGFKKATGAFIEISFIGMSDNDAVERGWTFEEFLVFLSRA</sequence>
<dbReference type="Gene3D" id="3.40.1580.10">
    <property type="entry name" value="SMI1/KNR4-like"/>
    <property type="match status" value="1"/>
</dbReference>
<dbReference type="Pfam" id="PF09346">
    <property type="entry name" value="SMI1_KNR4"/>
    <property type="match status" value="1"/>
</dbReference>
<dbReference type="RefSeq" id="WP_111591981.1">
    <property type="nucleotide sequence ID" value="NZ_QLMA01000003.1"/>
</dbReference>
<dbReference type="EMBL" id="QLMA01000003">
    <property type="protein sequence ID" value="RAJ83330.1"/>
    <property type="molecule type" value="Genomic_DNA"/>
</dbReference>
<reference evidence="2 3" key="1">
    <citation type="submission" date="2018-06" db="EMBL/GenBank/DDBJ databases">
        <title>Genomic Encyclopedia of Archaeal and Bacterial Type Strains, Phase II (KMG-II): from individual species to whole genera.</title>
        <authorList>
            <person name="Goeker M."/>
        </authorList>
    </citation>
    <scope>NUCLEOTIDE SEQUENCE [LARGE SCALE GENOMIC DNA]</scope>
    <source>
        <strain evidence="2 3">DSM 29821</strain>
    </source>
</reference>
<comment type="caution">
    <text evidence="2">The sequence shown here is derived from an EMBL/GenBank/DDBJ whole genome shotgun (WGS) entry which is preliminary data.</text>
</comment>
<gene>
    <name evidence="2" type="ORF">CLV59_103294</name>
</gene>
<proteinExistence type="predicted"/>
<organism evidence="2 3">
    <name type="scientific">Chitinophaga dinghuensis</name>
    <dbReference type="NCBI Taxonomy" id="1539050"/>
    <lineage>
        <taxon>Bacteria</taxon>
        <taxon>Pseudomonadati</taxon>
        <taxon>Bacteroidota</taxon>
        <taxon>Chitinophagia</taxon>
        <taxon>Chitinophagales</taxon>
        <taxon>Chitinophagaceae</taxon>
        <taxon>Chitinophaga</taxon>
    </lineage>
</organism>
<dbReference type="OrthoDB" id="9795554at2"/>
<dbReference type="Proteomes" id="UP000249819">
    <property type="component" value="Unassembled WGS sequence"/>
</dbReference>